<protein>
    <submittedName>
        <fullName evidence="1">Uncharacterized protein</fullName>
    </submittedName>
</protein>
<evidence type="ECO:0000313" key="2">
    <source>
        <dbReference type="Proteomes" id="UP000198662"/>
    </source>
</evidence>
<dbReference type="RefSeq" id="WP_091052871.1">
    <property type="nucleotide sequence ID" value="NZ_FNGF01000006.1"/>
</dbReference>
<dbReference type="OrthoDB" id="10021382at2"/>
<dbReference type="Proteomes" id="UP000198662">
    <property type="component" value="Unassembled WGS sequence"/>
</dbReference>
<proteinExistence type="predicted"/>
<dbReference type="AlphaFoldDB" id="A0A1G9K974"/>
<gene>
    <name evidence="1" type="ORF">SAMN05216298_3921</name>
</gene>
<reference evidence="2" key="1">
    <citation type="submission" date="2016-10" db="EMBL/GenBank/DDBJ databases">
        <authorList>
            <person name="Varghese N."/>
            <person name="Submissions S."/>
        </authorList>
    </citation>
    <scope>NUCLEOTIDE SEQUENCE [LARGE SCALE GENOMIC DNA]</scope>
    <source>
        <strain evidence="2">CGMCC 4.3147</strain>
    </source>
</reference>
<evidence type="ECO:0000313" key="1">
    <source>
        <dbReference type="EMBL" id="SDL46189.1"/>
    </source>
</evidence>
<name>A0A1G9K974_9ACTN</name>
<sequence length="170" mass="17869">MSTDRRDPLHAMFHRYAEATVAEAEPPGPGRLRVRLRRHRQIRAGAAGVAVAALAVPASWALQHLGGAESSPGPADGGSTEVCALPSGEVLVFESPTAGTEAPPTAPGLPAPCEMPLPSEAPTHWPGDPRYHCWSGELPSAAPTYWQGEEVSYCWIEVPESGEESSPAGD</sequence>
<accession>A0A1G9K974</accession>
<dbReference type="EMBL" id="FNGF01000006">
    <property type="protein sequence ID" value="SDL46189.1"/>
    <property type="molecule type" value="Genomic_DNA"/>
</dbReference>
<keyword evidence="2" id="KW-1185">Reference proteome</keyword>
<organism evidence="1 2">
    <name type="scientific">Glycomyces sambucus</name>
    <dbReference type="NCBI Taxonomy" id="380244"/>
    <lineage>
        <taxon>Bacteria</taxon>
        <taxon>Bacillati</taxon>
        <taxon>Actinomycetota</taxon>
        <taxon>Actinomycetes</taxon>
        <taxon>Glycomycetales</taxon>
        <taxon>Glycomycetaceae</taxon>
        <taxon>Glycomyces</taxon>
    </lineage>
</organism>